<gene>
    <name evidence="2" type="ORF">THARTR1_00570</name>
</gene>
<dbReference type="Proteomes" id="UP000236290">
    <property type="component" value="Unassembled WGS sequence"/>
</dbReference>
<dbReference type="EMBL" id="MTYI01000004">
    <property type="protein sequence ID" value="PNP60546.1"/>
    <property type="molecule type" value="Genomic_DNA"/>
</dbReference>
<feature type="compositionally biased region" description="Basic and acidic residues" evidence="1">
    <location>
        <begin position="27"/>
        <end position="39"/>
    </location>
</feature>
<protein>
    <submittedName>
        <fullName evidence="2">Uncharacterized protein</fullName>
    </submittedName>
</protein>
<dbReference type="AlphaFoldDB" id="A0A2K0URZ8"/>
<feature type="compositionally biased region" description="Pro residues" evidence="1">
    <location>
        <begin position="17"/>
        <end position="26"/>
    </location>
</feature>
<comment type="caution">
    <text evidence="2">The sequence shown here is derived from an EMBL/GenBank/DDBJ whole genome shotgun (WGS) entry which is preliminary data.</text>
</comment>
<reference evidence="2 3" key="1">
    <citation type="submission" date="2017-02" db="EMBL/GenBank/DDBJ databases">
        <title>Genomes of Trichoderma spp. with biocontrol activity.</title>
        <authorList>
            <person name="Gardiner D."/>
            <person name="Kazan K."/>
            <person name="Vos C."/>
            <person name="Harvey P."/>
        </authorList>
    </citation>
    <scope>NUCLEOTIDE SEQUENCE [LARGE SCALE GENOMIC DNA]</scope>
    <source>
        <strain evidence="2 3">Tr1</strain>
    </source>
</reference>
<evidence type="ECO:0000313" key="2">
    <source>
        <dbReference type="EMBL" id="PNP60546.1"/>
    </source>
</evidence>
<sequence length="52" mass="5622">MNAVNSDKFVPRRAGAPSPPPPLLPPRPRDVGRLLRADDNSDLPPSYEASTL</sequence>
<feature type="region of interest" description="Disordered" evidence="1">
    <location>
        <begin position="1"/>
        <end position="52"/>
    </location>
</feature>
<name>A0A2K0URZ8_TRIHA</name>
<proteinExistence type="predicted"/>
<evidence type="ECO:0000313" key="3">
    <source>
        <dbReference type="Proteomes" id="UP000236290"/>
    </source>
</evidence>
<organism evidence="2 3">
    <name type="scientific">Trichoderma harzianum</name>
    <name type="common">Hypocrea lixii</name>
    <dbReference type="NCBI Taxonomy" id="5544"/>
    <lineage>
        <taxon>Eukaryota</taxon>
        <taxon>Fungi</taxon>
        <taxon>Dikarya</taxon>
        <taxon>Ascomycota</taxon>
        <taxon>Pezizomycotina</taxon>
        <taxon>Sordariomycetes</taxon>
        <taxon>Hypocreomycetidae</taxon>
        <taxon>Hypocreales</taxon>
        <taxon>Hypocreaceae</taxon>
        <taxon>Trichoderma</taxon>
    </lineage>
</organism>
<accession>A0A2K0URZ8</accession>
<evidence type="ECO:0000256" key="1">
    <source>
        <dbReference type="SAM" id="MobiDB-lite"/>
    </source>
</evidence>